<evidence type="ECO:0000313" key="2">
    <source>
        <dbReference type="EMBL" id="KAG6539309.1"/>
    </source>
</evidence>
<dbReference type="GO" id="GO:0043130">
    <property type="term" value="F:ubiquitin binding"/>
    <property type="evidence" value="ECO:0007669"/>
    <property type="project" value="TreeGrafter"/>
</dbReference>
<protein>
    <recommendedName>
        <fullName evidence="1">Ubiquitin-like domain-containing protein</fullName>
    </recommendedName>
</protein>
<gene>
    <name evidence="2" type="ORF">ZIOFF_004474</name>
</gene>
<dbReference type="AlphaFoldDB" id="A0A8J5LUB7"/>
<comment type="caution">
    <text evidence="2">The sequence shown here is derived from an EMBL/GenBank/DDBJ whole genome shotgun (WGS) entry which is preliminary data.</text>
</comment>
<organism evidence="2 3">
    <name type="scientific">Zingiber officinale</name>
    <name type="common">Ginger</name>
    <name type="synonym">Amomum zingiber</name>
    <dbReference type="NCBI Taxonomy" id="94328"/>
    <lineage>
        <taxon>Eukaryota</taxon>
        <taxon>Viridiplantae</taxon>
        <taxon>Streptophyta</taxon>
        <taxon>Embryophyta</taxon>
        <taxon>Tracheophyta</taxon>
        <taxon>Spermatophyta</taxon>
        <taxon>Magnoliopsida</taxon>
        <taxon>Liliopsida</taxon>
        <taxon>Zingiberales</taxon>
        <taxon>Zingiberaceae</taxon>
        <taxon>Zingiber</taxon>
    </lineage>
</organism>
<evidence type="ECO:0000313" key="3">
    <source>
        <dbReference type="Proteomes" id="UP000734854"/>
    </source>
</evidence>
<dbReference type="InterPro" id="IPR000626">
    <property type="entry name" value="Ubiquitin-like_dom"/>
</dbReference>
<keyword evidence="3" id="KW-1185">Reference proteome</keyword>
<dbReference type="EMBL" id="JACMSC010000001">
    <property type="protein sequence ID" value="KAG6539309.1"/>
    <property type="molecule type" value="Genomic_DNA"/>
</dbReference>
<dbReference type="Proteomes" id="UP000734854">
    <property type="component" value="Unassembled WGS sequence"/>
</dbReference>
<dbReference type="PANTHER" id="PTHR12710">
    <property type="entry name" value="NUCLEAR PROTEIN LOCALIZATION 4"/>
    <property type="match status" value="1"/>
</dbReference>
<sequence length="451" mass="49298">MMILRIRSRDGLERITVPDPSSATVATIRSLIESHLGVPTDAQTLSLDPSLLLQSKSSAAPAIDPSAPLSTLPVSHGSILYLSYPSDLRRAAAATPTPPLFTPAGSFGRKKMTIDDLIARQVRVARQESPHCSTASFDRDAANAFQLYAADTLAFSVKRAGFLYGRVDEEDHSVAVDFIYEPPQQGSEDVAALFRNPDEETLVEVIAASLGMRRVGFIFTQAVGRKAGTAEYTMSGREVLQAVEMQAEGGISEWVTAVVKLEVAEDGASDVHFEAFQMSDMCVRLFKEEWFVTEFGEDDDPRVSRMKKDVVVGGKDMKEVDNDFFLVPVKISDHQGKFVGSYSASGFLILLSNTAGEYQYHLPEGPLSSSFPIENRIIAASPKALKTHLDHTKHLPFVKRISDFHLLFLLARYLDVNADIPALGECVQKQLPIPDGYQFLIESLAAAAAAD</sequence>
<dbReference type="Pfam" id="PF05021">
    <property type="entry name" value="NPL4"/>
    <property type="match status" value="1"/>
</dbReference>
<dbReference type="SUPFAM" id="SSF54236">
    <property type="entry name" value="Ubiquitin-like"/>
    <property type="match status" value="1"/>
</dbReference>
<dbReference type="GO" id="GO:0005634">
    <property type="term" value="C:nucleus"/>
    <property type="evidence" value="ECO:0007669"/>
    <property type="project" value="TreeGrafter"/>
</dbReference>
<dbReference type="GO" id="GO:0031625">
    <property type="term" value="F:ubiquitin protein ligase binding"/>
    <property type="evidence" value="ECO:0007669"/>
    <property type="project" value="TreeGrafter"/>
</dbReference>
<dbReference type="CDD" id="cd08061">
    <property type="entry name" value="MPN_NPL4"/>
    <property type="match status" value="1"/>
</dbReference>
<dbReference type="InterPro" id="IPR007717">
    <property type="entry name" value="NPL4_C"/>
</dbReference>
<proteinExistence type="predicted"/>
<dbReference type="Pfam" id="PF11543">
    <property type="entry name" value="UN_NPL4"/>
    <property type="match status" value="1"/>
</dbReference>
<dbReference type="PANTHER" id="PTHR12710:SF0">
    <property type="entry name" value="NUCLEAR PROTEIN LOCALIZATION PROTEIN 4 HOMOLOG"/>
    <property type="match status" value="1"/>
</dbReference>
<dbReference type="InterPro" id="IPR024682">
    <property type="entry name" value="Npl4_Ub-like_dom"/>
</dbReference>
<evidence type="ECO:0000259" key="1">
    <source>
        <dbReference type="PROSITE" id="PS50053"/>
    </source>
</evidence>
<reference evidence="2 3" key="1">
    <citation type="submission" date="2020-08" db="EMBL/GenBank/DDBJ databases">
        <title>Plant Genome Project.</title>
        <authorList>
            <person name="Zhang R.-G."/>
        </authorList>
    </citation>
    <scope>NUCLEOTIDE SEQUENCE [LARGE SCALE GENOMIC DNA]</scope>
    <source>
        <tissue evidence="2">Rhizome</tissue>
    </source>
</reference>
<dbReference type="InterPro" id="IPR016563">
    <property type="entry name" value="Npl4"/>
</dbReference>
<name>A0A8J5LUB7_ZINOF</name>
<dbReference type="CDD" id="cd17055">
    <property type="entry name" value="Ubl_AtNPL4_like"/>
    <property type="match status" value="1"/>
</dbReference>
<accession>A0A8J5LUB7</accession>
<dbReference type="InterPro" id="IPR029071">
    <property type="entry name" value="Ubiquitin-like_domsf"/>
</dbReference>
<feature type="domain" description="Ubiquitin-like" evidence="1">
    <location>
        <begin position="2"/>
        <end position="69"/>
    </location>
</feature>
<dbReference type="Gene3D" id="3.10.20.90">
    <property type="entry name" value="Phosphatidylinositol 3-kinase Catalytic Subunit, Chain A, domain 1"/>
    <property type="match status" value="1"/>
</dbReference>
<dbReference type="GO" id="GO:0006511">
    <property type="term" value="P:ubiquitin-dependent protein catabolic process"/>
    <property type="evidence" value="ECO:0007669"/>
    <property type="project" value="InterPro"/>
</dbReference>
<dbReference type="PROSITE" id="PS50053">
    <property type="entry name" value="UBIQUITIN_2"/>
    <property type="match status" value="1"/>
</dbReference>